<organism evidence="1 2">
    <name type="scientific">Penicillium cf. griseofulvum</name>
    <dbReference type="NCBI Taxonomy" id="2972120"/>
    <lineage>
        <taxon>Eukaryota</taxon>
        <taxon>Fungi</taxon>
        <taxon>Dikarya</taxon>
        <taxon>Ascomycota</taxon>
        <taxon>Pezizomycotina</taxon>
        <taxon>Eurotiomycetes</taxon>
        <taxon>Eurotiomycetidae</taxon>
        <taxon>Eurotiales</taxon>
        <taxon>Aspergillaceae</taxon>
        <taxon>Penicillium</taxon>
    </lineage>
</organism>
<sequence>MPNTRLILVRPVSTFQKMPEPCDLFEYTSGRWIYIDNLRRRERRRVFNISELKRLAFLAVQKKKPI</sequence>
<reference evidence="1" key="2">
    <citation type="journal article" date="2023" name="IMA Fungus">
        <title>Comparative genomic study of the Penicillium genus elucidates a diverse pangenome and 15 lateral gene transfer events.</title>
        <authorList>
            <person name="Petersen C."/>
            <person name="Sorensen T."/>
            <person name="Nielsen M.R."/>
            <person name="Sondergaard T.E."/>
            <person name="Sorensen J.L."/>
            <person name="Fitzpatrick D.A."/>
            <person name="Frisvad J.C."/>
            <person name="Nielsen K.L."/>
        </authorList>
    </citation>
    <scope>NUCLEOTIDE SEQUENCE</scope>
    <source>
        <strain evidence="1">IBT 16849</strain>
    </source>
</reference>
<protein>
    <submittedName>
        <fullName evidence="1">Aminoglycoside phosphotransferase</fullName>
    </submittedName>
</protein>
<name>A0A9W9J1L1_9EURO</name>
<gene>
    <name evidence="1" type="ORF">N7472_010706</name>
</gene>
<dbReference type="EMBL" id="JAPQKP010000006">
    <property type="protein sequence ID" value="KAJ5185866.1"/>
    <property type="molecule type" value="Genomic_DNA"/>
</dbReference>
<reference evidence="1" key="1">
    <citation type="submission" date="2022-11" db="EMBL/GenBank/DDBJ databases">
        <authorList>
            <person name="Petersen C."/>
        </authorList>
    </citation>
    <scope>NUCLEOTIDE SEQUENCE</scope>
    <source>
        <strain evidence="1">IBT 16849</strain>
    </source>
</reference>
<evidence type="ECO:0000313" key="2">
    <source>
        <dbReference type="Proteomes" id="UP001150879"/>
    </source>
</evidence>
<dbReference type="AlphaFoldDB" id="A0A9W9J1L1"/>
<proteinExistence type="predicted"/>
<keyword evidence="2" id="KW-1185">Reference proteome</keyword>
<evidence type="ECO:0000313" key="1">
    <source>
        <dbReference type="EMBL" id="KAJ5185866.1"/>
    </source>
</evidence>
<comment type="caution">
    <text evidence="1">The sequence shown here is derived from an EMBL/GenBank/DDBJ whole genome shotgun (WGS) entry which is preliminary data.</text>
</comment>
<dbReference type="Proteomes" id="UP001150879">
    <property type="component" value="Unassembled WGS sequence"/>
</dbReference>
<accession>A0A9W9J1L1</accession>